<evidence type="ECO:0000256" key="1">
    <source>
        <dbReference type="SAM" id="MobiDB-lite"/>
    </source>
</evidence>
<feature type="region of interest" description="Disordered" evidence="1">
    <location>
        <begin position="227"/>
        <end position="259"/>
    </location>
</feature>
<feature type="transmembrane region" description="Helical" evidence="2">
    <location>
        <begin position="80"/>
        <end position="104"/>
    </location>
</feature>
<sequence>MSHLQQESHPGHELSTYEELPVYNYSTEIEELSMAVEISKYKEPSVPEELSVYKPLPVNQVLPVSEEALPPPPPLWTLRVLYLCGILAVIGVALMLFEIALGMFPIMIHVIRSLFGESTCDGYTANEWYKGGYDVVYNEALATASNNKYATIKRRHKSDTPTIVEIPGLPATVPVSARCETPENKLHTQDQGEEVSPTTVVGTTDIMAKDSILEESGLTENELQLEGREDINPQEKKEEGLPPPYARMTARTDTTASMADMDIDALRRWVDIGNMGTEEE</sequence>
<evidence type="ECO:0000313" key="3">
    <source>
        <dbReference type="EMBL" id="OQD89795.1"/>
    </source>
</evidence>
<keyword evidence="2" id="KW-1133">Transmembrane helix</keyword>
<keyword evidence="4" id="KW-1185">Reference proteome</keyword>
<protein>
    <submittedName>
        <fullName evidence="3">Uncharacterized protein</fullName>
    </submittedName>
</protein>
<evidence type="ECO:0000256" key="2">
    <source>
        <dbReference type="SAM" id="Phobius"/>
    </source>
</evidence>
<gene>
    <name evidence="3" type="ORF">PENANT_c002G07570</name>
</gene>
<proteinExistence type="predicted"/>
<dbReference type="EMBL" id="MDYN01000002">
    <property type="protein sequence ID" value="OQD89795.1"/>
    <property type="molecule type" value="Genomic_DNA"/>
</dbReference>
<feature type="compositionally biased region" description="Basic and acidic residues" evidence="1">
    <location>
        <begin position="227"/>
        <end position="240"/>
    </location>
</feature>
<name>A0A1V6QKS3_9EURO</name>
<keyword evidence="2" id="KW-0812">Transmembrane</keyword>
<organism evidence="3 4">
    <name type="scientific">Penicillium antarcticum</name>
    <dbReference type="NCBI Taxonomy" id="416450"/>
    <lineage>
        <taxon>Eukaryota</taxon>
        <taxon>Fungi</taxon>
        <taxon>Dikarya</taxon>
        <taxon>Ascomycota</taxon>
        <taxon>Pezizomycotina</taxon>
        <taxon>Eurotiomycetes</taxon>
        <taxon>Eurotiomycetidae</taxon>
        <taxon>Eurotiales</taxon>
        <taxon>Aspergillaceae</taxon>
        <taxon>Penicillium</taxon>
    </lineage>
</organism>
<reference evidence="4" key="1">
    <citation type="journal article" date="2017" name="Nat. Microbiol.">
        <title>Global analysis of biosynthetic gene clusters reveals vast potential of secondary metabolite production in Penicillium species.</title>
        <authorList>
            <person name="Nielsen J.C."/>
            <person name="Grijseels S."/>
            <person name="Prigent S."/>
            <person name="Ji B."/>
            <person name="Dainat J."/>
            <person name="Nielsen K.F."/>
            <person name="Frisvad J.C."/>
            <person name="Workman M."/>
            <person name="Nielsen J."/>
        </authorList>
    </citation>
    <scope>NUCLEOTIDE SEQUENCE [LARGE SCALE GENOMIC DNA]</scope>
    <source>
        <strain evidence="4">IBT 31811</strain>
    </source>
</reference>
<evidence type="ECO:0000313" key="4">
    <source>
        <dbReference type="Proteomes" id="UP000191672"/>
    </source>
</evidence>
<dbReference type="Proteomes" id="UP000191672">
    <property type="component" value="Unassembled WGS sequence"/>
</dbReference>
<comment type="caution">
    <text evidence="3">The sequence shown here is derived from an EMBL/GenBank/DDBJ whole genome shotgun (WGS) entry which is preliminary data.</text>
</comment>
<dbReference type="AlphaFoldDB" id="A0A1V6QKS3"/>
<accession>A0A1V6QKS3</accession>
<keyword evidence="2" id="KW-0472">Membrane</keyword>